<evidence type="ECO:0000313" key="1">
    <source>
        <dbReference type="EMBL" id="MFC0842279.1"/>
    </source>
</evidence>
<keyword evidence="2" id="KW-1185">Reference proteome</keyword>
<dbReference type="RefSeq" id="WP_394316153.1">
    <property type="nucleotide sequence ID" value="NZ_JBHMQV010000001.1"/>
</dbReference>
<comment type="caution">
    <text evidence="1">The sequence shown here is derived from an EMBL/GenBank/DDBJ whole genome shotgun (WGS) entry which is preliminary data.</text>
</comment>
<dbReference type="InterPro" id="IPR011009">
    <property type="entry name" value="Kinase-like_dom_sf"/>
</dbReference>
<evidence type="ECO:0000313" key="2">
    <source>
        <dbReference type="Proteomes" id="UP001589887"/>
    </source>
</evidence>
<dbReference type="EMBL" id="JBHMQV010000001">
    <property type="protein sequence ID" value="MFC0842279.1"/>
    <property type="molecule type" value="Genomic_DNA"/>
</dbReference>
<reference evidence="1 2" key="1">
    <citation type="submission" date="2024-09" db="EMBL/GenBank/DDBJ databases">
        <authorList>
            <person name="Sun Q."/>
            <person name="Mori K."/>
        </authorList>
    </citation>
    <scope>NUCLEOTIDE SEQUENCE [LARGE SCALE GENOMIC DNA]</scope>
    <source>
        <strain evidence="1 2">JCM 4557</strain>
    </source>
</reference>
<gene>
    <name evidence="1" type="ORF">ACFH04_00790</name>
</gene>
<name>A0ABV6T907_9ACTN</name>
<sequence>MHVEHIGWMQLPAEARAAVDGRVGAGYEKADMSTGDSSGIATLLFLPDGSKVFVKGLPLGHERAEELEREACVSPHLPDYAPKVLWQVDAGGWRLLGIEGVTATPWADFTTDGDHLERVAQVLRDLSTRPAPDVGLMTAWDRWGHYCEPGDEPLLTGQTLLHADPAATNFLIGHDRTWLVDWAWAARGPAWADAALWGFRLVLDGRQTPEEAAAWALTIPALAGAPRAAVHILTEAEARSWEDWKTYGVEGIERTVTAARQWADFWD</sequence>
<protein>
    <submittedName>
        <fullName evidence="1">Aminoglycoside phosphotransferase</fullName>
    </submittedName>
</protein>
<proteinExistence type="predicted"/>
<accession>A0ABV6T907</accession>
<dbReference type="Proteomes" id="UP001589887">
    <property type="component" value="Unassembled WGS sequence"/>
</dbReference>
<dbReference type="SUPFAM" id="SSF56112">
    <property type="entry name" value="Protein kinase-like (PK-like)"/>
    <property type="match status" value="1"/>
</dbReference>
<organism evidence="1 2">
    <name type="scientific">Streptomyces noboritoensis</name>
    <dbReference type="NCBI Taxonomy" id="67337"/>
    <lineage>
        <taxon>Bacteria</taxon>
        <taxon>Bacillati</taxon>
        <taxon>Actinomycetota</taxon>
        <taxon>Actinomycetes</taxon>
        <taxon>Kitasatosporales</taxon>
        <taxon>Streptomycetaceae</taxon>
        <taxon>Streptomyces</taxon>
    </lineage>
</organism>